<dbReference type="NCBIfam" id="TIGR01891">
    <property type="entry name" value="amidohydrolases"/>
    <property type="match status" value="1"/>
</dbReference>
<feature type="binding site" evidence="2">
    <location>
        <position position="104"/>
    </location>
    <ligand>
        <name>Mn(2+)</name>
        <dbReference type="ChEBI" id="CHEBI:29035"/>
        <label>2</label>
    </ligand>
</feature>
<dbReference type="PANTHER" id="PTHR11014:SF63">
    <property type="entry name" value="METALLOPEPTIDASE, PUTATIVE (AFU_ORTHOLOGUE AFUA_6G09600)-RELATED"/>
    <property type="match status" value="1"/>
</dbReference>
<keyword evidence="1 4" id="KW-0378">Hydrolase</keyword>
<dbReference type="InterPro" id="IPR002933">
    <property type="entry name" value="Peptidase_M20"/>
</dbReference>
<dbReference type="Proteomes" id="UP000192900">
    <property type="component" value="Chromosome"/>
</dbReference>
<dbReference type="AlphaFoldDB" id="A0A1W6B5X4"/>
<name>A0A1W6B5X4_9GAMM</name>
<dbReference type="GO" id="GO:0050118">
    <property type="term" value="F:N-acetyldiaminopimelate deacetylase activity"/>
    <property type="evidence" value="ECO:0007669"/>
    <property type="project" value="UniProtKB-ARBA"/>
</dbReference>
<dbReference type="FunFam" id="3.30.70.360:FF:000001">
    <property type="entry name" value="N-acetyldiaminopimelate deacetylase"/>
    <property type="match status" value="1"/>
</dbReference>
<reference evidence="4 5" key="1">
    <citation type="submission" date="2017-02" db="EMBL/GenBank/DDBJ databases">
        <title>Complete genome sequence of the drought resistance-promoting endophyte Pantoea alhagi LTYR-11Z.</title>
        <authorList>
            <person name="Zhang L."/>
        </authorList>
    </citation>
    <scope>NUCLEOTIDE SEQUENCE [LARGE SCALE GENOMIC DNA]</scope>
    <source>
        <strain evidence="4 5">LTYR-11Z</strain>
    </source>
</reference>
<dbReference type="Gene3D" id="3.30.70.360">
    <property type="match status" value="1"/>
</dbReference>
<proteinExistence type="predicted"/>
<dbReference type="InterPro" id="IPR011650">
    <property type="entry name" value="Peptidase_M20_dimer"/>
</dbReference>
<dbReference type="Gene3D" id="3.40.630.10">
    <property type="entry name" value="Zn peptidases"/>
    <property type="match status" value="1"/>
</dbReference>
<dbReference type="InterPro" id="IPR017439">
    <property type="entry name" value="Amidohydrolase"/>
</dbReference>
<dbReference type="PIRSF" id="PIRSF005962">
    <property type="entry name" value="Pept_M20D_amidohydro"/>
    <property type="match status" value="1"/>
</dbReference>
<feature type="binding site" evidence="2">
    <location>
        <position position="102"/>
    </location>
    <ligand>
        <name>Mn(2+)</name>
        <dbReference type="ChEBI" id="CHEBI:29035"/>
        <label>2</label>
    </ligand>
</feature>
<dbReference type="GO" id="GO:0046872">
    <property type="term" value="F:metal ion binding"/>
    <property type="evidence" value="ECO:0007669"/>
    <property type="project" value="UniProtKB-KW"/>
</dbReference>
<evidence type="ECO:0000256" key="2">
    <source>
        <dbReference type="PIRSR" id="PIRSR005962-1"/>
    </source>
</evidence>
<keyword evidence="2" id="KW-0479">Metal-binding</keyword>
<sequence>MSGKFQHIINSQALFTALRRDLHQHPEIGLEELRTSSIVADKLRSWGYQVHRGMAKTGVVGTLKVGHGDKTLGLRADMDALPMQEQTGKSWSSRTEGKFHGCGHDGHTATLLCAAEYLAKTQNFRGTLHLIFQPGEELLYGGKLMLEDGLFQQFPCDAIYALHNMPGLKKGHFYFKTGAMMASSDTLHIEVSGKGGHGAFPEKSIDATLVACQIVLALQTVVSRNVSPFSPAVITVGSLCSGEAPNIINASAMLKLSVRALDNKVRQQLLKRIGDIAHGQAQSFGAKVNIDHINGSPVLINDPEATAFAINVARELVGESRVCTNTAPVMGSEDFAFMLTENPHGSYLFLGAGDEPERCMVHHPGYDFNDELIVPGAMFFSHLAECFLN</sequence>
<evidence type="ECO:0000256" key="1">
    <source>
        <dbReference type="ARBA" id="ARBA00022801"/>
    </source>
</evidence>
<protein>
    <submittedName>
        <fullName evidence="4">Amidohydrolase</fullName>
    </submittedName>
</protein>
<gene>
    <name evidence="4" type="ORF">B1H58_10745</name>
</gene>
<dbReference type="EMBL" id="CP019706">
    <property type="protein sequence ID" value="ARJ42453.1"/>
    <property type="molecule type" value="Genomic_DNA"/>
</dbReference>
<feature type="binding site" evidence="2">
    <location>
        <position position="163"/>
    </location>
    <ligand>
        <name>Mn(2+)</name>
        <dbReference type="ChEBI" id="CHEBI:29035"/>
        <label>2</label>
    </ligand>
</feature>
<comment type="cofactor">
    <cofactor evidence="2">
        <name>Mn(2+)</name>
        <dbReference type="ChEBI" id="CHEBI:29035"/>
    </cofactor>
    <text evidence="2">The Mn(2+) ion enhances activity.</text>
</comment>
<dbReference type="GO" id="GO:0019877">
    <property type="term" value="P:diaminopimelate biosynthetic process"/>
    <property type="evidence" value="ECO:0007669"/>
    <property type="project" value="UniProtKB-ARBA"/>
</dbReference>
<evidence type="ECO:0000259" key="3">
    <source>
        <dbReference type="Pfam" id="PF07687"/>
    </source>
</evidence>
<feature type="domain" description="Peptidase M20 dimerisation" evidence="3">
    <location>
        <begin position="186"/>
        <end position="277"/>
    </location>
</feature>
<dbReference type="OrthoDB" id="9777385at2"/>
<dbReference type="PANTHER" id="PTHR11014">
    <property type="entry name" value="PEPTIDASE M20 FAMILY MEMBER"/>
    <property type="match status" value="1"/>
</dbReference>
<keyword evidence="2" id="KW-0464">Manganese</keyword>
<dbReference type="KEGG" id="palh:B1H58_10745"/>
<keyword evidence="5" id="KW-1185">Reference proteome</keyword>
<dbReference type="CDD" id="cd05666">
    <property type="entry name" value="M20_Acy1-like"/>
    <property type="match status" value="1"/>
</dbReference>
<evidence type="ECO:0000313" key="4">
    <source>
        <dbReference type="EMBL" id="ARJ42453.1"/>
    </source>
</evidence>
<dbReference type="Pfam" id="PF07687">
    <property type="entry name" value="M20_dimer"/>
    <property type="match status" value="1"/>
</dbReference>
<organism evidence="4 5">
    <name type="scientific">Pantoea alhagi</name>
    <dbReference type="NCBI Taxonomy" id="1891675"/>
    <lineage>
        <taxon>Bacteria</taxon>
        <taxon>Pseudomonadati</taxon>
        <taxon>Pseudomonadota</taxon>
        <taxon>Gammaproteobacteria</taxon>
        <taxon>Enterobacterales</taxon>
        <taxon>Erwiniaceae</taxon>
        <taxon>Pantoea</taxon>
    </lineage>
</organism>
<accession>A0A1W6B5X4</accession>
<dbReference type="SUPFAM" id="SSF53187">
    <property type="entry name" value="Zn-dependent exopeptidases"/>
    <property type="match status" value="1"/>
</dbReference>
<feature type="binding site" evidence="2">
    <location>
        <position position="362"/>
    </location>
    <ligand>
        <name>Mn(2+)</name>
        <dbReference type="ChEBI" id="CHEBI:29035"/>
        <label>2</label>
    </ligand>
</feature>
<dbReference type="Pfam" id="PF01546">
    <property type="entry name" value="Peptidase_M20"/>
    <property type="match status" value="1"/>
</dbReference>
<dbReference type="InterPro" id="IPR036264">
    <property type="entry name" value="Bact_exopeptidase_dim_dom"/>
</dbReference>
<dbReference type="RefSeq" id="WP_085070132.1">
    <property type="nucleotide sequence ID" value="NZ_CP019706.1"/>
</dbReference>
<feature type="binding site" evidence="2">
    <location>
        <position position="137"/>
    </location>
    <ligand>
        <name>Mn(2+)</name>
        <dbReference type="ChEBI" id="CHEBI:29035"/>
        <label>2</label>
    </ligand>
</feature>
<dbReference type="SUPFAM" id="SSF55031">
    <property type="entry name" value="Bacterial exopeptidase dimerisation domain"/>
    <property type="match status" value="1"/>
</dbReference>
<dbReference type="STRING" id="1891675.B1H58_10745"/>
<evidence type="ECO:0000313" key="5">
    <source>
        <dbReference type="Proteomes" id="UP000192900"/>
    </source>
</evidence>